<comment type="caution">
    <text evidence="6">The sequence shown here is derived from an EMBL/GenBank/DDBJ whole genome shotgun (WGS) entry which is preliminary data.</text>
</comment>
<keyword evidence="5" id="KW-0812">Transmembrane</keyword>
<evidence type="ECO:0000256" key="4">
    <source>
        <dbReference type="ARBA" id="ARBA00022679"/>
    </source>
</evidence>
<dbReference type="Gene3D" id="3.90.550.10">
    <property type="entry name" value="Spore Coat Polysaccharide Biosynthesis Protein SpsA, Chain A"/>
    <property type="match status" value="1"/>
</dbReference>
<dbReference type="OrthoDB" id="411524at2759"/>
<sequence>MKGGSGGGGGVAPAKRRWRGLAIAVLFLVVLSMLVPLGFLLGLHSGFHSTGHMPLQRPSPSGDRSSHIDNLVRKLGPTLPKDVLKGFLNEAKNETGSINATPKTQQKKGIPIPPQVVMQSFTSKNISRINGKAKMKSDVDESEGFCDLKYGSYCIWREGNREEMHDSMVKKLKDQLFVARAYFPTIAKIPAQSKLSGELKQNIQEVERVLSESTTDADLPPEIQKKSRRMEAVIARAKSVSLDCNNIDKKLRQIFDLTEDEANFHMKQCAFLYQLAVQTMPKSLHCLSMRLTVEYFRDHLFDKELSKKYSDPTLQHYVIFSNNVIASSVVINSTVVHARDTVNQVFHVLTDWQNYYAMKHWFLRNTFRDAVVQVLNIEDPDSYGKATLSHLTLPVEFRVSFPSNDSAPAIHNGTQYVSIFSHSHYLLPEIFKNLEKVVVLDDDVVVQQDLSALWSLNMGGKVTGAIEICSVKMDQLRSYLGEHSFQKHSCSWMSGLNVIDLARWRDLDISETYWKLVKEQVSMNEESALLATLLTFQDQIYALDRVWVLSGLGHDYGLDIEGIKKAAVLHYNGNMKPWLDLGIPKYKEYWKKFLNHEDQYLSECNDCSTLRLSSLEVATAGWGQDGLEILQII</sequence>
<keyword evidence="5" id="KW-1133">Transmembrane helix</keyword>
<evidence type="ECO:0000256" key="5">
    <source>
        <dbReference type="RuleBase" id="RU362027"/>
    </source>
</evidence>
<dbReference type="InterPro" id="IPR002495">
    <property type="entry name" value="Glyco_trans_8"/>
</dbReference>
<dbReference type="PANTHER" id="PTHR32116">
    <property type="entry name" value="GALACTURONOSYLTRANSFERASE 4-RELATED"/>
    <property type="match status" value="1"/>
</dbReference>
<dbReference type="GO" id="GO:0000139">
    <property type="term" value="C:Golgi membrane"/>
    <property type="evidence" value="ECO:0007669"/>
    <property type="project" value="UniProtKB-SubCell"/>
</dbReference>
<dbReference type="Proteomes" id="UP000701853">
    <property type="component" value="Chromosome 3"/>
</dbReference>
<evidence type="ECO:0000256" key="2">
    <source>
        <dbReference type="ARBA" id="ARBA00006351"/>
    </source>
</evidence>
<comment type="pathway">
    <text evidence="1 5">Glycan metabolism; pectin biosynthesis.</text>
</comment>
<keyword evidence="3 5" id="KW-0328">Glycosyltransferase</keyword>
<protein>
    <recommendedName>
        <fullName evidence="5">Hexosyltransferase</fullName>
        <ecNumber evidence="5">2.4.1.-</ecNumber>
    </recommendedName>
</protein>
<accession>A0A8J5ZWB7</accession>
<comment type="similarity">
    <text evidence="2 5">Belongs to the glycosyltransferase 8 family.</text>
</comment>
<keyword evidence="5" id="KW-0472">Membrane</keyword>
<name>A0A8J5ZWB7_9ROSI</name>
<evidence type="ECO:0000256" key="1">
    <source>
        <dbReference type="ARBA" id="ARBA00004877"/>
    </source>
</evidence>
<dbReference type="GO" id="GO:0045489">
    <property type="term" value="P:pectin biosynthetic process"/>
    <property type="evidence" value="ECO:0007669"/>
    <property type="project" value="UniProtKB-UniPathway"/>
</dbReference>
<dbReference type="Pfam" id="PF01501">
    <property type="entry name" value="Glyco_transf_8"/>
    <property type="match status" value="1"/>
</dbReference>
<evidence type="ECO:0000256" key="3">
    <source>
        <dbReference type="ARBA" id="ARBA00022676"/>
    </source>
</evidence>
<dbReference type="EC" id="2.4.1.-" evidence="5"/>
<dbReference type="InterPro" id="IPR029044">
    <property type="entry name" value="Nucleotide-diphossugar_trans"/>
</dbReference>
<organism evidence="6 7">
    <name type="scientific">Gossypium anomalum</name>
    <dbReference type="NCBI Taxonomy" id="47600"/>
    <lineage>
        <taxon>Eukaryota</taxon>
        <taxon>Viridiplantae</taxon>
        <taxon>Streptophyta</taxon>
        <taxon>Embryophyta</taxon>
        <taxon>Tracheophyta</taxon>
        <taxon>Spermatophyta</taxon>
        <taxon>Magnoliopsida</taxon>
        <taxon>eudicotyledons</taxon>
        <taxon>Gunneridae</taxon>
        <taxon>Pentapetalae</taxon>
        <taxon>rosids</taxon>
        <taxon>malvids</taxon>
        <taxon>Malvales</taxon>
        <taxon>Malvaceae</taxon>
        <taxon>Malvoideae</taxon>
        <taxon>Gossypium</taxon>
    </lineage>
</organism>
<proteinExistence type="inferred from homology"/>
<dbReference type="GO" id="GO:0071555">
    <property type="term" value="P:cell wall organization"/>
    <property type="evidence" value="ECO:0007669"/>
    <property type="project" value="UniProtKB-KW"/>
</dbReference>
<keyword evidence="5" id="KW-0333">Golgi apparatus</keyword>
<evidence type="ECO:0000313" key="6">
    <source>
        <dbReference type="EMBL" id="KAG8499024.1"/>
    </source>
</evidence>
<keyword evidence="7" id="KW-1185">Reference proteome</keyword>
<dbReference type="AlphaFoldDB" id="A0A8J5ZWB7"/>
<evidence type="ECO:0000313" key="7">
    <source>
        <dbReference type="Proteomes" id="UP000701853"/>
    </source>
</evidence>
<dbReference type="GO" id="GO:0047262">
    <property type="term" value="F:polygalacturonate 4-alpha-galacturonosyltransferase activity"/>
    <property type="evidence" value="ECO:0007669"/>
    <property type="project" value="InterPro"/>
</dbReference>
<keyword evidence="4" id="KW-0808">Transferase</keyword>
<gene>
    <name evidence="6" type="ORF">CXB51_005437</name>
</gene>
<dbReference type="EMBL" id="JAHUZN010000003">
    <property type="protein sequence ID" value="KAG8499024.1"/>
    <property type="molecule type" value="Genomic_DNA"/>
</dbReference>
<feature type="transmembrane region" description="Helical" evidence="5">
    <location>
        <begin position="21"/>
        <end position="43"/>
    </location>
</feature>
<reference evidence="6 7" key="1">
    <citation type="journal article" date="2021" name="bioRxiv">
        <title>The Gossypium anomalum genome as a resource for cotton improvement and evolutionary analysis of hybrid incompatibility.</title>
        <authorList>
            <person name="Grover C.E."/>
            <person name="Yuan D."/>
            <person name="Arick M.A."/>
            <person name="Miller E.R."/>
            <person name="Hu G."/>
            <person name="Peterson D.G."/>
            <person name="Wendel J.F."/>
            <person name="Udall J.A."/>
        </authorList>
    </citation>
    <scope>NUCLEOTIDE SEQUENCE [LARGE SCALE GENOMIC DNA]</scope>
    <source>
        <strain evidence="6">JFW-Udall</strain>
        <tissue evidence="6">Leaf</tissue>
    </source>
</reference>
<dbReference type="SUPFAM" id="SSF53448">
    <property type="entry name" value="Nucleotide-diphospho-sugar transferases"/>
    <property type="match status" value="1"/>
</dbReference>
<dbReference type="UniPathway" id="UPA00845"/>
<dbReference type="Pfam" id="PF25557">
    <property type="entry name" value="GAUT_1"/>
    <property type="match status" value="1"/>
</dbReference>
<dbReference type="InterPro" id="IPR029993">
    <property type="entry name" value="GAUT"/>
</dbReference>
<keyword evidence="5" id="KW-0961">Cell wall biogenesis/degradation</keyword>
<comment type="subcellular location">
    <subcellularLocation>
        <location evidence="5">Golgi apparatus membrane</location>
        <topology evidence="5">Single-pass type II membrane protein</topology>
    </subcellularLocation>
</comment>
<dbReference type="PANTHER" id="PTHR32116:SF12">
    <property type="entry name" value="GALACTURONOSYLTRANSFERASE 7-RELATED"/>
    <property type="match status" value="1"/>
</dbReference>